<dbReference type="Pfam" id="PF03551">
    <property type="entry name" value="PadR"/>
    <property type="match status" value="1"/>
</dbReference>
<name>A0A3B0T8R2_9ZZZZ</name>
<reference evidence="2" key="1">
    <citation type="submission" date="2018-06" db="EMBL/GenBank/DDBJ databases">
        <authorList>
            <person name="Zhirakovskaya E."/>
        </authorList>
    </citation>
    <scope>NUCLEOTIDE SEQUENCE</scope>
</reference>
<feature type="domain" description="Transcription regulator PadR N-terminal" evidence="1">
    <location>
        <begin position="73"/>
        <end position="145"/>
    </location>
</feature>
<evidence type="ECO:0000313" key="2">
    <source>
        <dbReference type="EMBL" id="VAW09727.1"/>
    </source>
</evidence>
<dbReference type="PANTHER" id="PTHR33169">
    <property type="entry name" value="PADR-FAMILY TRANSCRIPTIONAL REGULATOR"/>
    <property type="match status" value="1"/>
</dbReference>
<dbReference type="Gene3D" id="1.10.10.10">
    <property type="entry name" value="Winged helix-like DNA-binding domain superfamily/Winged helix DNA-binding domain"/>
    <property type="match status" value="1"/>
</dbReference>
<dbReference type="InterPro" id="IPR005149">
    <property type="entry name" value="Tscrpt_reg_PadR_N"/>
</dbReference>
<protein>
    <submittedName>
        <fullName evidence="2">Transcriptional regulator, PadR family</fullName>
    </submittedName>
</protein>
<feature type="non-terminal residue" evidence="2">
    <location>
        <position position="1"/>
    </location>
</feature>
<evidence type="ECO:0000259" key="1">
    <source>
        <dbReference type="Pfam" id="PF03551"/>
    </source>
</evidence>
<sequence length="168" mass="18952">RVGVDSDLRRPLIGPTNHRFGSIARSGPLKRCPLHYSALYGSLDHKVRSIARYPVMPVEHSSQLLKGVLDMCLLAIIDEEPSYGYEMVTKLQDRGLHLVSEGSIYPLLSRLQRQGLIDGYFVESTGGPPRKYYRIEHTGRERLKEWTLEWDDLTSGVKEVLNGGGDET</sequence>
<gene>
    <name evidence="2" type="ORF">MNBD_ACTINO02-3048</name>
</gene>
<dbReference type="InterPro" id="IPR052509">
    <property type="entry name" value="Metal_resp_DNA-bind_regulator"/>
</dbReference>
<dbReference type="AlphaFoldDB" id="A0A3B0T8R2"/>
<dbReference type="PANTHER" id="PTHR33169:SF14">
    <property type="entry name" value="TRANSCRIPTIONAL REGULATOR RV3488"/>
    <property type="match status" value="1"/>
</dbReference>
<dbReference type="SUPFAM" id="SSF46785">
    <property type="entry name" value="Winged helix' DNA-binding domain"/>
    <property type="match status" value="1"/>
</dbReference>
<dbReference type="InterPro" id="IPR036388">
    <property type="entry name" value="WH-like_DNA-bd_sf"/>
</dbReference>
<proteinExistence type="predicted"/>
<organism evidence="2">
    <name type="scientific">hydrothermal vent metagenome</name>
    <dbReference type="NCBI Taxonomy" id="652676"/>
    <lineage>
        <taxon>unclassified sequences</taxon>
        <taxon>metagenomes</taxon>
        <taxon>ecological metagenomes</taxon>
    </lineage>
</organism>
<dbReference type="InterPro" id="IPR036390">
    <property type="entry name" value="WH_DNA-bd_sf"/>
</dbReference>
<dbReference type="EMBL" id="UOEK01000643">
    <property type="protein sequence ID" value="VAW09727.1"/>
    <property type="molecule type" value="Genomic_DNA"/>
</dbReference>
<accession>A0A3B0T8R2</accession>